<evidence type="ECO:0000256" key="1">
    <source>
        <dbReference type="ARBA" id="ARBA00022801"/>
    </source>
</evidence>
<dbReference type="InterPro" id="IPR014001">
    <property type="entry name" value="Helicase_ATP-bd"/>
</dbReference>
<dbReference type="EMBL" id="FQZG01000083">
    <property type="protein sequence ID" value="SHJ80262.1"/>
    <property type="molecule type" value="Genomic_DNA"/>
</dbReference>
<dbReference type="SUPFAM" id="SSF52540">
    <property type="entry name" value="P-loop containing nucleoside triphosphate hydrolases"/>
    <property type="match status" value="2"/>
</dbReference>
<gene>
    <name evidence="6" type="ORF">SAMN02745244_03299</name>
</gene>
<dbReference type="InterPro" id="IPR027417">
    <property type="entry name" value="P-loop_NTPase"/>
</dbReference>
<evidence type="ECO:0000313" key="7">
    <source>
        <dbReference type="Proteomes" id="UP000184512"/>
    </source>
</evidence>
<accession>A0A1M6M9Y6</accession>
<proteinExistence type="predicted"/>
<dbReference type="RefSeq" id="WP_073190446.1">
    <property type="nucleotide sequence ID" value="NZ_FQZG01000083.1"/>
</dbReference>
<reference evidence="6 7" key="1">
    <citation type="submission" date="2016-11" db="EMBL/GenBank/DDBJ databases">
        <authorList>
            <person name="Jaros S."/>
            <person name="Januszkiewicz K."/>
            <person name="Wedrychowicz H."/>
        </authorList>
    </citation>
    <scope>NUCLEOTIDE SEQUENCE [LARGE SCALE GENOMIC DNA]</scope>
    <source>
        <strain evidence="6 7">DSM 12906</strain>
    </source>
</reference>
<keyword evidence="6" id="KW-0547">Nucleotide-binding</keyword>
<feature type="domain" description="SWIM-type" evidence="3">
    <location>
        <begin position="60"/>
        <end position="94"/>
    </location>
</feature>
<dbReference type="STRING" id="1123357.SAMN02745244_03299"/>
<dbReference type="PANTHER" id="PTHR10799">
    <property type="entry name" value="SNF2/RAD54 HELICASE FAMILY"/>
    <property type="match status" value="1"/>
</dbReference>
<dbReference type="PROSITE" id="PS51192">
    <property type="entry name" value="HELICASE_ATP_BIND_1"/>
    <property type="match status" value="1"/>
</dbReference>
<keyword evidence="2" id="KW-0863">Zinc-finger</keyword>
<evidence type="ECO:0000259" key="5">
    <source>
        <dbReference type="PROSITE" id="PS51194"/>
    </source>
</evidence>
<dbReference type="InterPro" id="IPR049730">
    <property type="entry name" value="SNF2/RAD54-like_C"/>
</dbReference>
<organism evidence="6 7">
    <name type="scientific">Tessaracoccus bendigoensis DSM 12906</name>
    <dbReference type="NCBI Taxonomy" id="1123357"/>
    <lineage>
        <taxon>Bacteria</taxon>
        <taxon>Bacillati</taxon>
        <taxon>Actinomycetota</taxon>
        <taxon>Actinomycetes</taxon>
        <taxon>Propionibacteriales</taxon>
        <taxon>Propionibacteriaceae</taxon>
        <taxon>Tessaracoccus</taxon>
    </lineage>
</organism>
<evidence type="ECO:0000256" key="2">
    <source>
        <dbReference type="PROSITE-ProRule" id="PRU00325"/>
    </source>
</evidence>
<keyword evidence="2" id="KW-0862">Zinc</keyword>
<name>A0A1M6M9Y6_9ACTN</name>
<keyword evidence="1" id="KW-0378">Hydrolase</keyword>
<keyword evidence="6" id="KW-0347">Helicase</keyword>
<feature type="domain" description="Helicase C-terminal" evidence="5">
    <location>
        <begin position="912"/>
        <end position="1059"/>
    </location>
</feature>
<dbReference type="InterPro" id="IPR000330">
    <property type="entry name" value="SNF2_N"/>
</dbReference>
<dbReference type="CDD" id="cd18012">
    <property type="entry name" value="DEXQc_arch_SWI2_SNF2"/>
    <property type="match status" value="1"/>
</dbReference>
<dbReference type="Gene3D" id="3.40.50.10810">
    <property type="entry name" value="Tandem AAA-ATPase domain"/>
    <property type="match status" value="1"/>
</dbReference>
<dbReference type="InterPro" id="IPR038718">
    <property type="entry name" value="SNF2-like_sf"/>
</dbReference>
<dbReference type="GO" id="GO:0005524">
    <property type="term" value="F:ATP binding"/>
    <property type="evidence" value="ECO:0007669"/>
    <property type="project" value="InterPro"/>
</dbReference>
<keyword evidence="6" id="KW-0067">ATP-binding</keyword>
<dbReference type="GO" id="GO:0004386">
    <property type="term" value="F:helicase activity"/>
    <property type="evidence" value="ECO:0007669"/>
    <property type="project" value="UniProtKB-KW"/>
</dbReference>
<dbReference type="Pfam" id="PF00271">
    <property type="entry name" value="Helicase_C"/>
    <property type="match status" value="1"/>
</dbReference>
<keyword evidence="2" id="KW-0479">Metal-binding</keyword>
<sequence>MRNQGAEWVLAFTVPELKRLFSASSYARGQEYQATGRVHDLITSPNSLSALVSGSGRNRYQVEIIRGVHWVEHYCSCPMGHSCKHVVATLLAARALLRNDTSPTVSWESRLGKLTGGTDSVVGGAKSLALEFSVGQPQYGAPVPRILLQPLREGVQKPWVKTGASWAEINQPWRSGDLNRAQRTGLVQLHNLAPVPDYSYGSPAVDLGSLGSPAWPLLRRVSSAGVAFLAGAGLSDVRMGDDAATVSLDLTRSPDGGITARPLVSVLGPVPQGQILLLGSPPHGVAHVSEGRLTLWPLTAPPPDGLDRLLLDGDHVDIPAADVDRFLTLYYPALARAGSVTTVDGTVEAPELLPPVLHLTLTHLPSHVAQLDWGFSYPSAAEDGAPTVVPLATVAGGPPRDIATEHRLCGDLLDLLATVAPNLIRRDPRPTLIPQLELTGMASASFLTEGIPRLREAGVTVLEIGEAVPYTEAAEAPVVNLTAEDSDDRDWFNLHIVVTIDGQQVPFEELFLALATGEDALLLDSGTWFRLDLPELQALRRLIEEARELTDGDPSGPLRIGPYQAGLWEELVEMGVVARQSSRWRDAVQRLLPDEDRAEATPPTGLRAELRPYQVRGYQWLATLWEVGLGGVLADDMGLGKTLQTLALLERARESGELDGRPVLVVAPASVVGTWVEEAARFAPALTVVPITATVKKRGQDLPHSIEGAHVVVTSYTLLRLEDADYRALPWSGLILDEAQFVKNHRSRTYQAARRLGAPFTLAVTGTPLENSLMDLWSMLSLSAPGLFPRPTHFIERFRKPIENDRDLIALDTLRRRIRPFVLRRTKREVVQELPDKIEQVQKVELTPVHRRVYDRYLQRERQRVLGMLDDMDRNRVAIFRALTMLRQLALDPVLVDAKYATSTPSAKVSTLVEQVVELAAEGHRALVFSSFTGYLKLVREALDEAGVSYVYLDGRTMNRPARIAQFREGDDPVFLISLKAGGFGLTLTEADYVFVLDPWWNPAAENQAIDRTHRIGQTRSVNVYRMVSTDTIEEKVVALQERKRDLFSSVVDSGTFSSGAITAADIRALFDQ</sequence>
<dbReference type="SMART" id="SM00487">
    <property type="entry name" value="DEXDc"/>
    <property type="match status" value="1"/>
</dbReference>
<evidence type="ECO:0000259" key="4">
    <source>
        <dbReference type="PROSITE" id="PS51192"/>
    </source>
</evidence>
<dbReference type="GO" id="GO:0016787">
    <property type="term" value="F:hydrolase activity"/>
    <property type="evidence" value="ECO:0007669"/>
    <property type="project" value="UniProtKB-KW"/>
</dbReference>
<dbReference type="OrthoDB" id="9760715at2"/>
<dbReference type="InterPro" id="IPR007527">
    <property type="entry name" value="Znf_SWIM"/>
</dbReference>
<dbReference type="AlphaFoldDB" id="A0A1M6M9Y6"/>
<protein>
    <submittedName>
        <fullName evidence="6">Superfamily II DNA or RNA helicase, SNF2 family</fullName>
    </submittedName>
</protein>
<dbReference type="GO" id="GO:0008270">
    <property type="term" value="F:zinc ion binding"/>
    <property type="evidence" value="ECO:0007669"/>
    <property type="project" value="UniProtKB-KW"/>
</dbReference>
<dbReference type="Pfam" id="PF00176">
    <property type="entry name" value="SNF2-rel_dom"/>
    <property type="match status" value="1"/>
</dbReference>
<evidence type="ECO:0000313" key="6">
    <source>
        <dbReference type="EMBL" id="SHJ80262.1"/>
    </source>
</evidence>
<dbReference type="CDD" id="cd18793">
    <property type="entry name" value="SF2_C_SNF"/>
    <property type="match status" value="1"/>
</dbReference>
<evidence type="ECO:0000259" key="3">
    <source>
        <dbReference type="PROSITE" id="PS50966"/>
    </source>
</evidence>
<dbReference type="Proteomes" id="UP000184512">
    <property type="component" value="Unassembled WGS sequence"/>
</dbReference>
<feature type="domain" description="Helicase ATP-binding" evidence="4">
    <location>
        <begin position="622"/>
        <end position="786"/>
    </location>
</feature>
<dbReference type="InterPro" id="IPR001650">
    <property type="entry name" value="Helicase_C-like"/>
</dbReference>
<dbReference type="PROSITE" id="PS51194">
    <property type="entry name" value="HELICASE_CTER"/>
    <property type="match status" value="1"/>
</dbReference>
<keyword evidence="7" id="KW-1185">Reference proteome</keyword>
<dbReference type="PROSITE" id="PS50966">
    <property type="entry name" value="ZF_SWIM"/>
    <property type="match status" value="1"/>
</dbReference>
<dbReference type="Gene3D" id="3.40.50.300">
    <property type="entry name" value="P-loop containing nucleotide triphosphate hydrolases"/>
    <property type="match status" value="1"/>
</dbReference>
<dbReference type="SMART" id="SM00490">
    <property type="entry name" value="HELICc"/>
    <property type="match status" value="1"/>
</dbReference>